<organism evidence="1 2">
    <name type="scientific">Ricinus communis</name>
    <name type="common">Castor bean</name>
    <dbReference type="NCBI Taxonomy" id="3988"/>
    <lineage>
        <taxon>Eukaryota</taxon>
        <taxon>Viridiplantae</taxon>
        <taxon>Streptophyta</taxon>
        <taxon>Embryophyta</taxon>
        <taxon>Tracheophyta</taxon>
        <taxon>Spermatophyta</taxon>
        <taxon>Magnoliopsida</taxon>
        <taxon>eudicotyledons</taxon>
        <taxon>Gunneridae</taxon>
        <taxon>Pentapetalae</taxon>
        <taxon>rosids</taxon>
        <taxon>fabids</taxon>
        <taxon>Malpighiales</taxon>
        <taxon>Euphorbiaceae</taxon>
        <taxon>Acalyphoideae</taxon>
        <taxon>Acalypheae</taxon>
        <taxon>Ricinus</taxon>
    </lineage>
</organism>
<sequence length="50" mass="5056">MAEGLLECGFGSGYDTVGSGIDQIEIVSSGDEEGCKKSEGAVVNTSLNDS</sequence>
<dbReference type="AlphaFoldDB" id="B9R866"/>
<evidence type="ECO:0000313" key="1">
    <source>
        <dbReference type="EMBL" id="EEF52696.1"/>
    </source>
</evidence>
<evidence type="ECO:0000313" key="2">
    <source>
        <dbReference type="Proteomes" id="UP000008311"/>
    </source>
</evidence>
<dbReference type="Proteomes" id="UP000008311">
    <property type="component" value="Unassembled WGS sequence"/>
</dbReference>
<dbReference type="EMBL" id="EQ973772">
    <property type="protein sequence ID" value="EEF52696.1"/>
    <property type="molecule type" value="Genomic_DNA"/>
</dbReference>
<gene>
    <name evidence="1" type="ORF">RCOM_1597130</name>
</gene>
<name>B9R866_RICCO</name>
<protein>
    <submittedName>
        <fullName evidence="1">Uncharacterized protein</fullName>
    </submittedName>
</protein>
<reference evidence="2" key="1">
    <citation type="journal article" date="2010" name="Nat. Biotechnol.">
        <title>Draft genome sequence of the oilseed species Ricinus communis.</title>
        <authorList>
            <person name="Chan A.P."/>
            <person name="Crabtree J."/>
            <person name="Zhao Q."/>
            <person name="Lorenzi H."/>
            <person name="Orvis J."/>
            <person name="Puiu D."/>
            <person name="Melake-Berhan A."/>
            <person name="Jones K.M."/>
            <person name="Redman J."/>
            <person name="Chen G."/>
            <person name="Cahoon E.B."/>
            <person name="Gedil M."/>
            <person name="Stanke M."/>
            <person name="Haas B.J."/>
            <person name="Wortman J.R."/>
            <person name="Fraser-Liggett C.M."/>
            <person name="Ravel J."/>
            <person name="Rabinowicz P.D."/>
        </authorList>
    </citation>
    <scope>NUCLEOTIDE SEQUENCE [LARGE SCALE GENOMIC DNA]</scope>
    <source>
        <strain evidence="2">cv. Hale</strain>
    </source>
</reference>
<dbReference type="InParanoid" id="B9R866"/>
<keyword evidence="2" id="KW-1185">Reference proteome</keyword>
<accession>B9R866</accession>
<proteinExistence type="predicted"/>